<dbReference type="GO" id="GO:0003723">
    <property type="term" value="F:RNA binding"/>
    <property type="evidence" value="ECO:0007669"/>
    <property type="project" value="UniProtKB-UniRule"/>
</dbReference>
<dbReference type="InterPro" id="IPR035979">
    <property type="entry name" value="RBD_domain_sf"/>
</dbReference>
<feature type="region of interest" description="Disordered" evidence="5">
    <location>
        <begin position="531"/>
        <end position="554"/>
    </location>
</feature>
<keyword evidence="3" id="KW-0539">Nucleus</keyword>
<evidence type="ECO:0000256" key="1">
    <source>
        <dbReference type="ARBA" id="ARBA00004123"/>
    </source>
</evidence>
<evidence type="ECO:0000256" key="5">
    <source>
        <dbReference type="SAM" id="MobiDB-lite"/>
    </source>
</evidence>
<dbReference type="EMBL" id="ASPP01004816">
    <property type="protein sequence ID" value="ETO31612.1"/>
    <property type="molecule type" value="Genomic_DNA"/>
</dbReference>
<evidence type="ECO:0000259" key="6">
    <source>
        <dbReference type="PROSITE" id="PS50961"/>
    </source>
</evidence>
<proteinExistence type="predicted"/>
<dbReference type="InterPro" id="IPR012677">
    <property type="entry name" value="Nucleotide-bd_a/b_plait_sf"/>
</dbReference>
<dbReference type="CDD" id="cd00590">
    <property type="entry name" value="RRM_SF"/>
    <property type="match status" value="1"/>
</dbReference>
<dbReference type="Proteomes" id="UP000023152">
    <property type="component" value="Unassembled WGS sequence"/>
</dbReference>
<evidence type="ECO:0000256" key="2">
    <source>
        <dbReference type="ARBA" id="ARBA00022884"/>
    </source>
</evidence>
<dbReference type="InterPro" id="IPR006630">
    <property type="entry name" value="La_HTH"/>
</dbReference>
<gene>
    <name evidence="7" type="ORF">RFI_05508</name>
</gene>
<feature type="compositionally biased region" description="Polar residues" evidence="5">
    <location>
        <begin position="539"/>
        <end position="554"/>
    </location>
</feature>
<comment type="subcellular location">
    <subcellularLocation>
        <location evidence="1">Nucleus</location>
    </subcellularLocation>
</comment>
<dbReference type="OrthoDB" id="439993at2759"/>
<evidence type="ECO:0000313" key="7">
    <source>
        <dbReference type="EMBL" id="ETO31612.1"/>
    </source>
</evidence>
<dbReference type="SUPFAM" id="SSF54928">
    <property type="entry name" value="RNA-binding domain, RBD"/>
    <property type="match status" value="1"/>
</dbReference>
<keyword evidence="2 4" id="KW-0694">RNA-binding</keyword>
<evidence type="ECO:0000256" key="4">
    <source>
        <dbReference type="PROSITE-ProRule" id="PRU00332"/>
    </source>
</evidence>
<dbReference type="GO" id="GO:0005634">
    <property type="term" value="C:nucleus"/>
    <property type="evidence" value="ECO:0007669"/>
    <property type="project" value="UniProtKB-SubCell"/>
</dbReference>
<dbReference type="PROSITE" id="PS50961">
    <property type="entry name" value="HTH_LA"/>
    <property type="match status" value="1"/>
</dbReference>
<dbReference type="SMART" id="SM00715">
    <property type="entry name" value="LA"/>
    <property type="match status" value="1"/>
</dbReference>
<dbReference type="InterPro" id="IPR002344">
    <property type="entry name" value="Lupus_La"/>
</dbReference>
<dbReference type="SUPFAM" id="SSF46785">
    <property type="entry name" value="Winged helix' DNA-binding domain"/>
    <property type="match status" value="1"/>
</dbReference>
<feature type="domain" description="HTH La-type RNA-binding" evidence="6">
    <location>
        <begin position="49"/>
        <end position="140"/>
    </location>
</feature>
<sequence length="554" mass="63249">MSSCKATCSVTDSTQQLYAENELECQEERLLSCSKSNHDEESTPSVFQSEESESTEKLVQLQVDYYFSDENLKTDNYLLSCMHEDPEYWVPVKTVLHLSGVRALTRNEKIVMEAIRKSKLLILNANETKIKRPNFVPPKPRQNKNLRRTVFLYGLPPSVTKEEIMQLCQKYGVIRNVYLDVCCTHVQTTPSNSEVKTLSDGADFSPKTTVDKDNELSGIVCPGHRKSNHRNNNNNTKIELVCEENTEEEIQAPDRETAEIFITNKFCPRLSQWIPFVVGDQSGSRLVLPKLESPSDSKDESGPVLSVDTKHANNQLSNPIPFCSRSTPRSNKSLEVNDFRHLRSAFVVFESQSQANKCVRGQMHSNDGIFAMHQYDFNKQRKKVTAFKAQGLSPLFDKNSQLRSRFQKFTFEPDSTIKFSITPHNKTVAETNAFSVSSECFSRSNVTPLTSDDSIDKNNTEETLNVFPQSTVNPNTVVCLDNNAKATHSFQSHSEQAYNQKKSSCPRKYFRSRTAPVYWTKHPKKIFNPTRSESKHWRNFNNKPNQYETLNSTR</sequence>
<dbReference type="Gene3D" id="1.10.10.10">
    <property type="entry name" value="Winged helix-like DNA-binding domain superfamily/Winged helix DNA-binding domain"/>
    <property type="match status" value="1"/>
</dbReference>
<dbReference type="PANTHER" id="PTHR22792">
    <property type="entry name" value="LUPUS LA PROTEIN-RELATED"/>
    <property type="match status" value="1"/>
</dbReference>
<evidence type="ECO:0000256" key="3">
    <source>
        <dbReference type="ARBA" id="ARBA00023242"/>
    </source>
</evidence>
<dbReference type="InterPro" id="IPR036390">
    <property type="entry name" value="WH_DNA-bd_sf"/>
</dbReference>
<dbReference type="InterPro" id="IPR045180">
    <property type="entry name" value="La_dom_prot"/>
</dbReference>
<dbReference type="GO" id="GO:0006396">
    <property type="term" value="P:RNA processing"/>
    <property type="evidence" value="ECO:0007669"/>
    <property type="project" value="InterPro"/>
</dbReference>
<dbReference type="InterPro" id="IPR036388">
    <property type="entry name" value="WH-like_DNA-bd_sf"/>
</dbReference>
<organism evidence="7 8">
    <name type="scientific">Reticulomyxa filosa</name>
    <dbReference type="NCBI Taxonomy" id="46433"/>
    <lineage>
        <taxon>Eukaryota</taxon>
        <taxon>Sar</taxon>
        <taxon>Rhizaria</taxon>
        <taxon>Retaria</taxon>
        <taxon>Foraminifera</taxon>
        <taxon>Monothalamids</taxon>
        <taxon>Reticulomyxidae</taxon>
        <taxon>Reticulomyxa</taxon>
    </lineage>
</organism>
<name>X6P227_RETFI</name>
<dbReference type="Gene3D" id="3.30.70.330">
    <property type="match status" value="1"/>
</dbReference>
<protein>
    <submittedName>
        <fullName evidence="7">RNA recognition motif (RRM)-containing protein</fullName>
    </submittedName>
</protein>
<comment type="caution">
    <text evidence="7">The sequence shown here is derived from an EMBL/GenBank/DDBJ whole genome shotgun (WGS) entry which is preliminary data.</text>
</comment>
<reference evidence="7 8" key="1">
    <citation type="journal article" date="2013" name="Curr. Biol.">
        <title>The Genome of the Foraminiferan Reticulomyxa filosa.</title>
        <authorList>
            <person name="Glockner G."/>
            <person name="Hulsmann N."/>
            <person name="Schleicher M."/>
            <person name="Noegel A.A."/>
            <person name="Eichinger L."/>
            <person name="Gallinger C."/>
            <person name="Pawlowski J."/>
            <person name="Sierra R."/>
            <person name="Euteneuer U."/>
            <person name="Pillet L."/>
            <person name="Moustafa A."/>
            <person name="Platzer M."/>
            <person name="Groth M."/>
            <person name="Szafranski K."/>
            <person name="Schliwa M."/>
        </authorList>
    </citation>
    <scope>NUCLEOTIDE SEQUENCE [LARGE SCALE GENOMIC DNA]</scope>
</reference>
<accession>X6P227</accession>
<keyword evidence="8" id="KW-1185">Reference proteome</keyword>
<dbReference type="PRINTS" id="PR00302">
    <property type="entry name" value="LUPUSLA"/>
</dbReference>
<dbReference type="Pfam" id="PF05383">
    <property type="entry name" value="La"/>
    <property type="match status" value="1"/>
</dbReference>
<dbReference type="AlphaFoldDB" id="X6P227"/>
<dbReference type="GO" id="GO:1990904">
    <property type="term" value="C:ribonucleoprotein complex"/>
    <property type="evidence" value="ECO:0007669"/>
    <property type="project" value="InterPro"/>
</dbReference>
<evidence type="ECO:0000313" key="8">
    <source>
        <dbReference type="Proteomes" id="UP000023152"/>
    </source>
</evidence>